<accession>A0A1L7JMP1</accession>
<name>A0A1L7JMP1_CLOBO</name>
<reference evidence="1" key="1">
    <citation type="submission" date="2016-05" db="EMBL/GenBank/DDBJ databases">
        <authorList>
            <person name="Lavstsen T."/>
            <person name="Jespersen J.S."/>
        </authorList>
    </citation>
    <scope>NUCLEOTIDE SEQUENCE</scope>
    <source>
        <strain evidence="1">CDC69096</strain>
        <plasmid evidence="1">pNPD8_2</plasmid>
    </source>
</reference>
<keyword evidence="1" id="KW-0614">Plasmid</keyword>
<sequence>MEEGKCLTKDICVLRFNTFEAECYLNFGINTKFDFKYVSVNKVRLERKIWNLQYQRKVLLNYSRYVNSLHKILTEEGKTECLKEEPILN</sequence>
<organism evidence="1">
    <name type="scientific">Clostridium botulinum</name>
    <dbReference type="NCBI Taxonomy" id="1491"/>
    <lineage>
        <taxon>Bacteria</taxon>
        <taxon>Bacillati</taxon>
        <taxon>Bacillota</taxon>
        <taxon>Clostridia</taxon>
        <taxon>Eubacteriales</taxon>
        <taxon>Clostridiaceae</taxon>
        <taxon>Clostridium</taxon>
    </lineage>
</organism>
<dbReference type="RefSeq" id="WP_076607079.1">
    <property type="nucleotide sequence ID" value="NZ_CP015706.1"/>
</dbReference>
<evidence type="ECO:0000313" key="1">
    <source>
        <dbReference type="EMBL" id="APU87040.1"/>
    </source>
</evidence>
<protein>
    <submittedName>
        <fullName evidence="1">Uncharacterized protein</fullName>
    </submittedName>
</protein>
<proteinExistence type="predicted"/>
<geneLocation type="plasmid" evidence="1">
    <name>pNPD8_2</name>
</geneLocation>
<dbReference type="AlphaFoldDB" id="A0A1L7JMP1"/>
<dbReference type="EMBL" id="CP015706">
    <property type="protein sequence ID" value="APU87040.1"/>
    <property type="molecule type" value="Genomic_DNA"/>
</dbReference>
<gene>
    <name evidence="1" type="ORF">NPD8_3941</name>
</gene>